<dbReference type="HAMAP" id="MF_00386">
    <property type="entry name" value="UPF0161_YidD"/>
    <property type="match status" value="1"/>
</dbReference>
<gene>
    <name evidence="2" type="primary">yidD</name>
    <name evidence="2" type="ORF">FEZ08_02835</name>
</gene>
<comment type="subcellular location">
    <subcellularLocation>
        <location evidence="1">Cell membrane</location>
        <topology evidence="1">Peripheral membrane protein</topology>
        <orientation evidence="1">Cytoplasmic side</orientation>
    </subcellularLocation>
</comment>
<dbReference type="RefSeq" id="WP_138190207.1">
    <property type="nucleotide sequence ID" value="NZ_VBWP01000002.1"/>
</dbReference>
<dbReference type="AlphaFoldDB" id="A0A5R8QFN4"/>
<reference evidence="2 3" key="1">
    <citation type="submission" date="2019-05" db="EMBL/GenBank/DDBJ databases">
        <title>Culicoidintestinum kansasii gen. nov., sp. nov. from the gastrointestinal tract of the biting midge, Culicoides sonorensis.</title>
        <authorList>
            <person name="Neupane S."/>
            <person name="Ghosh A."/>
            <person name="Gunther S."/>
            <person name="Martin K."/>
            <person name="Zurek L."/>
        </authorList>
    </citation>
    <scope>NUCLEOTIDE SEQUENCE [LARGE SCALE GENOMIC DNA]</scope>
    <source>
        <strain evidence="2 3">CS-1</strain>
    </source>
</reference>
<dbReference type="NCBIfam" id="TIGR00278">
    <property type="entry name" value="membrane protein insertion efficiency factor YidD"/>
    <property type="match status" value="1"/>
</dbReference>
<dbReference type="InParanoid" id="A0A5R8QFN4"/>
<comment type="function">
    <text evidence="1">Could be involved in insertion of integral membrane proteins into the membrane.</text>
</comment>
<accession>A0A5R8QFN4</accession>
<evidence type="ECO:0000313" key="2">
    <source>
        <dbReference type="EMBL" id="TLG76570.1"/>
    </source>
</evidence>
<dbReference type="FunCoup" id="A0A5R8QFN4">
    <property type="interactions" value="229"/>
</dbReference>
<comment type="caution">
    <text evidence="2">The sequence shown here is derived from an EMBL/GenBank/DDBJ whole genome shotgun (WGS) entry which is preliminary data.</text>
</comment>
<name>A0A5R8QFN4_9FIRM</name>
<dbReference type="InterPro" id="IPR002696">
    <property type="entry name" value="Membr_insert_effic_factor_YidD"/>
</dbReference>
<dbReference type="Pfam" id="PF01809">
    <property type="entry name" value="YidD"/>
    <property type="match status" value="1"/>
</dbReference>
<organism evidence="2 3">
    <name type="scientific">Culicoidibacter larvae</name>
    <dbReference type="NCBI Taxonomy" id="2579976"/>
    <lineage>
        <taxon>Bacteria</taxon>
        <taxon>Bacillati</taxon>
        <taxon>Bacillota</taxon>
        <taxon>Culicoidibacteria</taxon>
        <taxon>Culicoidibacterales</taxon>
        <taxon>Culicoidibacteraceae</taxon>
        <taxon>Culicoidibacter</taxon>
    </lineage>
</organism>
<protein>
    <recommendedName>
        <fullName evidence="1">Putative membrane protein insertion efficiency factor</fullName>
    </recommendedName>
</protein>
<sequence length="74" mass="8558">MKRLLIGMVHMYQKYISPLKKSPTCRFTPTCSEYMIEAIEIHGSIRGLGLGLWRILRCNPFNKHFGIDPVPPKK</sequence>
<keyword evidence="1" id="KW-0472">Membrane</keyword>
<dbReference type="OrthoDB" id="9801753at2"/>
<dbReference type="PANTHER" id="PTHR33383:SF1">
    <property type="entry name" value="MEMBRANE PROTEIN INSERTION EFFICIENCY FACTOR-RELATED"/>
    <property type="match status" value="1"/>
</dbReference>
<dbReference type="EMBL" id="VBWP01000002">
    <property type="protein sequence ID" value="TLG76570.1"/>
    <property type="molecule type" value="Genomic_DNA"/>
</dbReference>
<dbReference type="PANTHER" id="PTHR33383">
    <property type="entry name" value="MEMBRANE PROTEIN INSERTION EFFICIENCY FACTOR-RELATED"/>
    <property type="match status" value="1"/>
</dbReference>
<dbReference type="GO" id="GO:0005886">
    <property type="term" value="C:plasma membrane"/>
    <property type="evidence" value="ECO:0007669"/>
    <property type="project" value="UniProtKB-SubCell"/>
</dbReference>
<evidence type="ECO:0000313" key="3">
    <source>
        <dbReference type="Proteomes" id="UP000306912"/>
    </source>
</evidence>
<proteinExistence type="inferred from homology"/>
<keyword evidence="3" id="KW-1185">Reference proteome</keyword>
<evidence type="ECO:0000256" key="1">
    <source>
        <dbReference type="HAMAP-Rule" id="MF_00386"/>
    </source>
</evidence>
<dbReference type="Proteomes" id="UP000306912">
    <property type="component" value="Unassembled WGS sequence"/>
</dbReference>
<comment type="similarity">
    <text evidence="1">Belongs to the UPF0161 family.</text>
</comment>
<dbReference type="SMART" id="SM01234">
    <property type="entry name" value="Haemolytic"/>
    <property type="match status" value="1"/>
</dbReference>
<keyword evidence="1" id="KW-1003">Cell membrane</keyword>